<reference evidence="6" key="5">
    <citation type="submission" date="2025-04" db="UniProtKB">
        <authorList>
            <consortium name="RefSeq"/>
        </authorList>
    </citation>
    <scope>IDENTIFICATION</scope>
</reference>
<dbReference type="InterPro" id="IPR026179">
    <property type="entry name" value="Slain"/>
</dbReference>
<protein>
    <submittedName>
        <fullName evidence="6">Uncharacterized protein LOC100151758</fullName>
    </submittedName>
    <submittedName>
        <fullName evidence="4">Zgc:175146 protein</fullName>
    </submittedName>
</protein>
<evidence type="ECO:0000313" key="7">
    <source>
        <dbReference type="ZFIN" id="ZDB-GENE-080516-6"/>
    </source>
</evidence>
<reference evidence="6" key="3">
    <citation type="journal article" date="2014" name="Cell Rep.">
        <title>Hypoxia-inducible factor 3 is an oxygen-dependent transcription activator and regulates a distinct transcriptional response to hypoxia.</title>
        <authorList>
            <person name="Zhang P."/>
            <person name="Yao Q."/>
            <person name="Lu L."/>
            <person name="Li Y."/>
            <person name="Chen P.J."/>
            <person name="Duan C."/>
        </authorList>
    </citation>
    <scope>NUCLEOTIDE SEQUENCE</scope>
</reference>
<gene>
    <name evidence="6 7" type="primary">slain1b</name>
    <name evidence="4 6" type="synonym">zgc:175146</name>
</gene>
<feature type="compositionally biased region" description="Low complexity" evidence="3">
    <location>
        <begin position="173"/>
        <end position="190"/>
    </location>
</feature>
<feature type="region of interest" description="Disordered" evidence="3">
    <location>
        <begin position="1"/>
        <end position="70"/>
    </location>
</feature>
<organism evidence="4">
    <name type="scientific">Danio rerio</name>
    <name type="common">Zebrafish</name>
    <name type="synonym">Brachydanio rerio</name>
    <dbReference type="NCBI Taxonomy" id="7955"/>
    <lineage>
        <taxon>Eukaryota</taxon>
        <taxon>Metazoa</taxon>
        <taxon>Chordata</taxon>
        <taxon>Craniata</taxon>
        <taxon>Vertebrata</taxon>
        <taxon>Euteleostomi</taxon>
        <taxon>Actinopterygii</taxon>
        <taxon>Neopterygii</taxon>
        <taxon>Teleostei</taxon>
        <taxon>Ostariophysi</taxon>
        <taxon>Cypriniformes</taxon>
        <taxon>Danionidae</taxon>
        <taxon>Danioninae</taxon>
        <taxon>Danio</taxon>
    </lineage>
</organism>
<dbReference type="OrthoDB" id="8819875at2759"/>
<reference evidence="5" key="2">
    <citation type="journal article" date="2013" name="Nature">
        <title>The zebrafish reference genome sequence and its relationship to the human genome.</title>
        <authorList>
            <consortium name="Genome Reference Consortium Zebrafish"/>
            <person name="Howe K."/>
            <person name="Clark M.D."/>
            <person name="Torroja C.F."/>
            <person name="Torrance J."/>
            <person name="Berthelot C."/>
            <person name="Muffato M."/>
            <person name="Collins J.E."/>
            <person name="Humphray S."/>
            <person name="McLaren K."/>
            <person name="Matthews L."/>
            <person name="McLaren S."/>
            <person name="Sealy I."/>
            <person name="Caccamo M."/>
            <person name="Churcher C."/>
            <person name="Scott C."/>
            <person name="Barrett J.C."/>
            <person name="Koch R."/>
            <person name="Rauch G.J."/>
            <person name="White S."/>
            <person name="Chow W."/>
            <person name="Kilian B."/>
            <person name="Quintais L.T."/>
            <person name="Guerra-Assuncao J.A."/>
            <person name="Zhou Y."/>
            <person name="Gu Y."/>
            <person name="Yen J."/>
            <person name="Vogel J.H."/>
            <person name="Eyre T."/>
            <person name="Redmond S."/>
            <person name="Banerjee R."/>
            <person name="Chi J."/>
            <person name="Fu B."/>
            <person name="Langley E."/>
            <person name="Maguire S.F."/>
            <person name="Laird G.K."/>
            <person name="Lloyd D."/>
            <person name="Kenyon E."/>
            <person name="Donaldson S."/>
            <person name="Sehra H."/>
            <person name="Almeida-King J."/>
            <person name="Loveland J."/>
            <person name="Trevanion S."/>
            <person name="Jones M."/>
            <person name="Quail M."/>
            <person name="Willey D."/>
            <person name="Hunt A."/>
            <person name="Burton J."/>
            <person name="Sims S."/>
            <person name="McLay K."/>
            <person name="Plumb B."/>
            <person name="Davis J."/>
            <person name="Clee C."/>
            <person name="Oliver K."/>
            <person name="Clark R."/>
            <person name="Riddle C."/>
            <person name="Elliot D."/>
            <person name="Eliott D."/>
            <person name="Threadgold G."/>
            <person name="Harden G."/>
            <person name="Ware D."/>
            <person name="Begum S."/>
            <person name="Mortimore B."/>
            <person name="Mortimer B."/>
            <person name="Kerry G."/>
            <person name="Heath P."/>
            <person name="Phillimore B."/>
            <person name="Tracey A."/>
            <person name="Corby N."/>
            <person name="Dunn M."/>
            <person name="Johnson C."/>
            <person name="Wood J."/>
            <person name="Clark S."/>
            <person name="Pelan S."/>
            <person name="Griffiths G."/>
            <person name="Smith M."/>
            <person name="Glithero R."/>
            <person name="Howden P."/>
            <person name="Barker N."/>
            <person name="Lloyd C."/>
            <person name="Stevens C."/>
            <person name="Harley J."/>
            <person name="Holt K."/>
            <person name="Panagiotidis G."/>
            <person name="Lovell J."/>
            <person name="Beasley H."/>
            <person name="Henderson C."/>
            <person name="Gordon D."/>
            <person name="Auger K."/>
            <person name="Wright D."/>
            <person name="Collins J."/>
            <person name="Raisen C."/>
            <person name="Dyer L."/>
            <person name="Leung K."/>
            <person name="Robertson L."/>
            <person name="Ambridge K."/>
            <person name="Leongamornlert D."/>
            <person name="McGuire S."/>
            <person name="Gilderthorp R."/>
            <person name="Griffiths C."/>
            <person name="Manthravadi D."/>
            <person name="Nichol S."/>
            <person name="Barker G."/>
            <person name="Whitehead S."/>
            <person name="Kay M."/>
            <person name="Brown J."/>
            <person name="Murnane C."/>
            <person name="Gray E."/>
            <person name="Humphries M."/>
            <person name="Sycamore N."/>
            <person name="Barker D."/>
            <person name="Saunders D."/>
            <person name="Wallis J."/>
            <person name="Babbage A."/>
            <person name="Hammond S."/>
            <person name="Mashreghi-Mohammadi M."/>
            <person name="Barr L."/>
            <person name="Martin S."/>
            <person name="Wray P."/>
            <person name="Ellington A."/>
            <person name="Matthews N."/>
            <person name="Ellwood M."/>
            <person name="Woodmansey R."/>
            <person name="Clark G."/>
            <person name="Cooper J."/>
            <person name="Cooper J."/>
            <person name="Tromans A."/>
            <person name="Grafham D."/>
            <person name="Skuce C."/>
            <person name="Pandian R."/>
            <person name="Andrews R."/>
            <person name="Harrison E."/>
            <person name="Kimberley A."/>
            <person name="Garnett J."/>
            <person name="Fosker N."/>
            <person name="Hall R."/>
            <person name="Garner P."/>
            <person name="Kelly D."/>
            <person name="Bird C."/>
            <person name="Palmer S."/>
            <person name="Gehring I."/>
            <person name="Berger A."/>
            <person name="Dooley C.M."/>
            <person name="Ersan-Urun Z."/>
            <person name="Eser C."/>
            <person name="Geiger H."/>
            <person name="Geisler M."/>
            <person name="Karotki L."/>
            <person name="Kirn A."/>
            <person name="Konantz J."/>
            <person name="Konantz M."/>
            <person name="Oberlander M."/>
            <person name="Rudolph-Geiger S."/>
            <person name="Teucke M."/>
            <person name="Lanz C."/>
            <person name="Raddatz G."/>
            <person name="Osoegawa K."/>
            <person name="Zhu B."/>
            <person name="Rapp A."/>
            <person name="Widaa S."/>
            <person name="Langford C."/>
            <person name="Yang F."/>
            <person name="Schuster S.C."/>
            <person name="Carter N.P."/>
            <person name="Harrow J."/>
            <person name="Ning Z."/>
            <person name="Herrero J."/>
            <person name="Searle S.M."/>
            <person name="Enright A."/>
            <person name="Geisler R."/>
            <person name="Plasterk R.H."/>
            <person name="Lee C."/>
            <person name="Westerfield M."/>
            <person name="de Jong P.J."/>
            <person name="Zon L.I."/>
            <person name="Postlethwait J.H."/>
            <person name="Nusslein-Volhard C."/>
            <person name="Hubbard T.J."/>
            <person name="Roest Crollius H."/>
            <person name="Rogers J."/>
            <person name="Stemple D.L."/>
        </authorList>
    </citation>
    <scope>NUCLEOTIDE SEQUENCE [LARGE SCALE GENOMIC DNA]</scope>
</reference>
<dbReference type="PhylomeDB" id="B1WB95"/>
<reference evidence="6" key="4">
    <citation type="journal article" date="2016" name="BMC Genomics">
        <title>Gene evolution and gene expression after whole genome duplication in fish: the PhyloFish database.</title>
        <authorList>
            <person name="Pasquier J."/>
            <person name="Cabau C."/>
            <person name="Nguyen T."/>
            <person name="Jouanno E."/>
            <person name="Severac D."/>
            <person name="Braasch I."/>
            <person name="Journot L."/>
            <person name="Pontarotti P."/>
            <person name="Klopp C."/>
            <person name="Postlethwait J.H."/>
            <person name="Guiguen Y."/>
            <person name="Bobe J."/>
        </authorList>
    </citation>
    <scope>NUCLEOTIDE SEQUENCE</scope>
</reference>
<evidence type="ECO:0000256" key="2">
    <source>
        <dbReference type="ARBA" id="ARBA00023054"/>
    </source>
</evidence>
<accession>B1WB95</accession>
<dbReference type="PANTHER" id="PTHR22406">
    <property type="entry name" value="NASCENT POLYPEPTIDE-ASSOCIATED COMPLEX SUBUNIT ALPHA, MUSCLE-SPECIFIC FORM"/>
    <property type="match status" value="1"/>
</dbReference>
<dbReference type="ZFIN" id="ZDB-GENE-080516-6">
    <property type="gene designation" value="slain1b"/>
</dbReference>
<feature type="compositionally biased region" description="Acidic residues" evidence="3">
    <location>
        <begin position="38"/>
        <end position="51"/>
    </location>
</feature>
<dbReference type="EMBL" id="BC161669">
    <property type="protein sequence ID" value="AAI61669.1"/>
    <property type="molecule type" value="mRNA"/>
</dbReference>
<evidence type="ECO:0000256" key="1">
    <source>
        <dbReference type="ARBA" id="ARBA00006652"/>
    </source>
</evidence>
<feature type="region of interest" description="Disordered" evidence="3">
    <location>
        <begin position="82"/>
        <end position="101"/>
    </location>
</feature>
<evidence type="ECO:0000313" key="4">
    <source>
        <dbReference type="EMBL" id="AAI61669.1"/>
    </source>
</evidence>
<name>B1WB95_DANRE</name>
<feature type="compositionally biased region" description="Basic and acidic residues" evidence="3">
    <location>
        <begin position="1"/>
        <end position="10"/>
    </location>
</feature>
<dbReference type="AlphaFoldDB" id="B1WB95"/>
<dbReference type="Proteomes" id="UP000000437">
    <property type="component" value="Chromosome 6"/>
</dbReference>
<dbReference type="GeneID" id="100151758"/>
<feature type="compositionally biased region" description="Polar residues" evidence="3">
    <location>
        <begin position="217"/>
        <end position="226"/>
    </location>
</feature>
<evidence type="ECO:0000313" key="5">
    <source>
        <dbReference type="Proteomes" id="UP000000437"/>
    </source>
</evidence>
<evidence type="ECO:0000313" key="6">
    <source>
        <dbReference type="RefSeq" id="NP_001120945.1"/>
    </source>
</evidence>
<dbReference type="CTD" id="100151758"/>
<dbReference type="RefSeq" id="NP_001120945.1">
    <property type="nucleotide sequence ID" value="NM_001127473.1"/>
</dbReference>
<dbReference type="PANTHER" id="PTHR22406:SF2">
    <property type="entry name" value="SLAIN MOTIF-CONTAINING PROTEIN 1"/>
    <property type="match status" value="1"/>
</dbReference>
<feature type="region of interest" description="Disordered" evidence="3">
    <location>
        <begin position="172"/>
        <end position="229"/>
    </location>
</feature>
<dbReference type="KEGG" id="dre:100151758"/>
<keyword evidence="5" id="KW-1185">Reference proteome</keyword>
<dbReference type="AGR" id="ZFIN:ZDB-GENE-080516-6"/>
<evidence type="ECO:0000256" key="3">
    <source>
        <dbReference type="SAM" id="MobiDB-lite"/>
    </source>
</evidence>
<reference evidence="4" key="1">
    <citation type="submission" date="2008-04" db="EMBL/GenBank/DDBJ databases">
        <authorList>
            <consortium name="NIH - Zebrafish Gene Collection (ZGC) project"/>
        </authorList>
    </citation>
    <scope>NUCLEOTIDE SEQUENCE [LARGE SCALE MRNA]</scope>
    <source>
        <tissue evidence="4">Embryo</tissue>
    </source>
</reference>
<sequence>MARLQEESLRQDFASSSSSSSSNNHRRFQCGNHSASHDDEDEDDEDDDEEYAQLPPPQPRLQQRSLPHSHTFSNIREWRRSSSAALQTHTHSQSSSADSLRRSMPDLLTAVSLTPALNSVSIRSSQSFESSSALMRTCIPAPGHLQTRVQSVGNFSSRPQLKATAYVSPTIKSSSCSSSPSGPQCVSGSVPKASAASQIPSRSGLPRPASFIAAGSNPRSKLSTPVRSVLTPPKNLAPLSALRDGHWRDGCY</sequence>
<keyword evidence="2" id="KW-0175">Coiled coil</keyword>
<dbReference type="Pfam" id="PF15301">
    <property type="entry name" value="SLAIN"/>
    <property type="match status" value="1"/>
</dbReference>
<proteinExistence type="evidence at transcript level"/>
<comment type="similarity">
    <text evidence="1">Belongs to the SLAIN motif-containing family.</text>
</comment>
<feature type="compositionally biased region" description="Polar residues" evidence="3">
    <location>
        <begin position="82"/>
        <end position="91"/>
    </location>
</feature>